<dbReference type="Pfam" id="PF04226">
    <property type="entry name" value="Transgly_assoc"/>
    <property type="match status" value="1"/>
</dbReference>
<comment type="subcellular location">
    <subcellularLocation>
        <location evidence="1">Cell membrane</location>
        <topology evidence="1">Multi-pass membrane protein</topology>
    </subcellularLocation>
</comment>
<organism evidence="8 9">
    <name type="scientific">Parafrankia soli</name>
    <dbReference type="NCBI Taxonomy" id="2599596"/>
    <lineage>
        <taxon>Bacteria</taxon>
        <taxon>Bacillati</taxon>
        <taxon>Actinomycetota</taxon>
        <taxon>Actinomycetes</taxon>
        <taxon>Frankiales</taxon>
        <taxon>Frankiaceae</taxon>
        <taxon>Parafrankia</taxon>
    </lineage>
</organism>
<keyword evidence="3" id="KW-1003">Cell membrane</keyword>
<comment type="caution">
    <text evidence="8">The sequence shown here is derived from an EMBL/GenBank/DDBJ whole genome shotgun (WGS) entry which is preliminary data.</text>
</comment>
<comment type="similarity">
    <text evidence="2">Belongs to the UPF0410 family.</text>
</comment>
<protein>
    <submittedName>
        <fullName evidence="8">Transglycosylase</fullName>
    </submittedName>
</protein>
<evidence type="ECO:0000256" key="4">
    <source>
        <dbReference type="ARBA" id="ARBA00022692"/>
    </source>
</evidence>
<keyword evidence="4 7" id="KW-0812">Transmembrane</keyword>
<evidence type="ECO:0000313" key="9">
    <source>
        <dbReference type="Proteomes" id="UP000179769"/>
    </source>
</evidence>
<accession>A0A1S1Q4A6</accession>
<evidence type="ECO:0000256" key="6">
    <source>
        <dbReference type="ARBA" id="ARBA00023136"/>
    </source>
</evidence>
<dbReference type="GO" id="GO:0005886">
    <property type="term" value="C:plasma membrane"/>
    <property type="evidence" value="ECO:0007669"/>
    <property type="project" value="UniProtKB-SubCell"/>
</dbReference>
<name>A0A1S1Q4A6_9ACTN</name>
<evidence type="ECO:0000313" key="8">
    <source>
        <dbReference type="EMBL" id="OHV28397.1"/>
    </source>
</evidence>
<keyword evidence="6 7" id="KW-0472">Membrane</keyword>
<evidence type="ECO:0000256" key="7">
    <source>
        <dbReference type="SAM" id="Phobius"/>
    </source>
</evidence>
<feature type="transmembrane region" description="Helical" evidence="7">
    <location>
        <begin position="58"/>
        <end position="77"/>
    </location>
</feature>
<gene>
    <name evidence="8" type="ORF">BBK14_03565</name>
</gene>
<feature type="transmembrane region" description="Helical" evidence="7">
    <location>
        <begin position="27"/>
        <end position="46"/>
    </location>
</feature>
<dbReference type="RefSeq" id="WP_020462394.1">
    <property type="nucleotide sequence ID" value="NZ_JBFLUH010000012.1"/>
</dbReference>
<keyword evidence="9" id="KW-1185">Reference proteome</keyword>
<dbReference type="InterPro" id="IPR007341">
    <property type="entry name" value="Transgly_assoc"/>
</dbReference>
<keyword evidence="5 7" id="KW-1133">Transmembrane helix</keyword>
<dbReference type="PANTHER" id="PTHR33884">
    <property type="entry name" value="UPF0410 PROTEIN YMGE"/>
    <property type="match status" value="1"/>
</dbReference>
<dbReference type="Proteomes" id="UP000179769">
    <property type="component" value="Unassembled WGS sequence"/>
</dbReference>
<evidence type="ECO:0000256" key="1">
    <source>
        <dbReference type="ARBA" id="ARBA00004651"/>
    </source>
</evidence>
<evidence type="ECO:0000256" key="2">
    <source>
        <dbReference type="ARBA" id="ARBA00011006"/>
    </source>
</evidence>
<evidence type="ECO:0000256" key="3">
    <source>
        <dbReference type="ARBA" id="ARBA00022475"/>
    </source>
</evidence>
<dbReference type="EMBL" id="MAXA01000213">
    <property type="protein sequence ID" value="OHV28397.1"/>
    <property type="molecule type" value="Genomic_DNA"/>
</dbReference>
<dbReference type="OrthoDB" id="5197368at2"/>
<proteinExistence type="inferred from homology"/>
<dbReference type="PANTHER" id="PTHR33884:SF3">
    <property type="entry name" value="UPF0410 PROTEIN YMGE"/>
    <property type="match status" value="1"/>
</dbReference>
<reference evidence="9" key="1">
    <citation type="submission" date="2016-07" db="EMBL/GenBank/DDBJ databases">
        <title>Frankia sp. NRRL B-16219 Genome sequencing.</title>
        <authorList>
            <person name="Ghodhbane-Gtari F."/>
            <person name="Swanson E."/>
            <person name="Gueddou A."/>
            <person name="Louati M."/>
            <person name="Nouioui I."/>
            <person name="Hezbri K."/>
            <person name="Abebe-Akele F."/>
            <person name="Simpson S."/>
            <person name="Morris K."/>
            <person name="Thomas K."/>
            <person name="Gtari M."/>
            <person name="Tisa L.S."/>
        </authorList>
    </citation>
    <scope>NUCLEOTIDE SEQUENCE [LARGE SCALE GENOMIC DNA]</scope>
    <source>
        <strain evidence="9">NRRL B-16219</strain>
    </source>
</reference>
<dbReference type="AlphaFoldDB" id="A0A1S1Q4A6"/>
<evidence type="ECO:0000256" key="5">
    <source>
        <dbReference type="ARBA" id="ARBA00022989"/>
    </source>
</evidence>
<sequence length="87" mass="8864">MIVLGLIAGAVARLVVPGRDPMGIPGTVLLGIVGSFIGGLLGYVLFGHDLSEGALQPSGIIGSIIGAIVALLVWRAVHSRGRTSVRH</sequence>